<dbReference type="Proteomes" id="UP000016927">
    <property type="component" value="Unassembled WGS sequence"/>
</dbReference>
<proteinExistence type="predicted"/>
<dbReference type="OrthoDB" id="421009at2759"/>
<sequence length="178" mass="21118">MKIKLNIEIPSYNPQEIESFTKLINILRSRANINTLKINELIRKKEENKNKSKNRRNSFINEDENKDFNINVNNRSSLDVQSIEEEQSNNIRHRDRDVITNQISEIGEIMEEIGIHVSMQEESFKRIDDLMIQTDDILSTSVSMLKKTLFNIKSVRGSIVKFFIFWFVIVIIFWVLRR</sequence>
<evidence type="ECO:0000313" key="4">
    <source>
        <dbReference type="Proteomes" id="UP000016927"/>
    </source>
</evidence>
<evidence type="ECO:0000313" key="3">
    <source>
        <dbReference type="EMBL" id="EOB11471.1"/>
    </source>
</evidence>
<keyword evidence="1" id="KW-0812">Transmembrane</keyword>
<feature type="transmembrane region" description="Helical" evidence="1">
    <location>
        <begin position="159"/>
        <end position="176"/>
    </location>
</feature>
<dbReference type="EMBL" id="KB910064">
    <property type="protein sequence ID" value="EOB11471.1"/>
    <property type="molecule type" value="Genomic_DNA"/>
</dbReference>
<reference evidence="3 4" key="1">
    <citation type="journal article" date="2013" name="BMC Genomics">
        <title>Comparative genomics of parasitic silkworm microsporidia reveal an association between genome expansion and host adaptation.</title>
        <authorList>
            <person name="Pan G."/>
            <person name="Xu J."/>
            <person name="Li T."/>
            <person name="Xia Q."/>
            <person name="Liu S.L."/>
            <person name="Zhang G."/>
            <person name="Li S."/>
            <person name="Li C."/>
            <person name="Liu H."/>
            <person name="Yang L."/>
            <person name="Liu T."/>
            <person name="Zhang X."/>
            <person name="Wu Z."/>
            <person name="Fan W."/>
            <person name="Dang X."/>
            <person name="Xiang H."/>
            <person name="Tao M."/>
            <person name="Li Y."/>
            <person name="Hu J."/>
            <person name="Li Z."/>
            <person name="Lin L."/>
            <person name="Luo J."/>
            <person name="Geng L."/>
            <person name="Wang L."/>
            <person name="Long M."/>
            <person name="Wan Y."/>
            <person name="He N."/>
            <person name="Zhang Z."/>
            <person name="Lu C."/>
            <person name="Keeling P.J."/>
            <person name="Wang J."/>
            <person name="Xiang Z."/>
            <person name="Zhou Z."/>
        </authorList>
    </citation>
    <scope>NUCLEOTIDE SEQUENCE [LARGE SCALE GENOMIC DNA]</scope>
    <source>
        <strain evidence="4">CQ1 / CVCC 102059</strain>
    </source>
</reference>
<dbReference type="Gene3D" id="1.20.5.110">
    <property type="match status" value="1"/>
</dbReference>
<gene>
    <name evidence="3" type="ORF">NBO_1157g0003</name>
</gene>
<keyword evidence="1" id="KW-0472">Membrane</keyword>
<keyword evidence="4" id="KW-1185">Reference proteome</keyword>
<organism evidence="3 4">
    <name type="scientific">Nosema bombycis (strain CQ1 / CVCC 102059)</name>
    <name type="common">Microsporidian parasite</name>
    <name type="synonym">Pebrine of silkworm</name>
    <dbReference type="NCBI Taxonomy" id="578461"/>
    <lineage>
        <taxon>Eukaryota</taxon>
        <taxon>Fungi</taxon>
        <taxon>Fungi incertae sedis</taxon>
        <taxon>Microsporidia</taxon>
        <taxon>Nosematidae</taxon>
        <taxon>Nosema</taxon>
    </lineage>
</organism>
<feature type="domain" description="T-SNARE coiled-coil homology" evidence="2">
    <location>
        <begin position="86"/>
        <end position="148"/>
    </location>
</feature>
<dbReference type="STRING" id="578461.R0KLH8"/>
<dbReference type="HOGENOM" id="CLU_090728_0_0_1"/>
<keyword evidence="1" id="KW-1133">Transmembrane helix</keyword>
<evidence type="ECO:0000256" key="1">
    <source>
        <dbReference type="SAM" id="Phobius"/>
    </source>
</evidence>
<protein>
    <recommendedName>
        <fullName evidence="2">t-SNARE coiled-coil homology domain-containing protein</fullName>
    </recommendedName>
</protein>
<dbReference type="VEuPathDB" id="MicrosporidiaDB:NBO_1157g0003"/>
<dbReference type="OMA" id="IQREEMS"/>
<dbReference type="InterPro" id="IPR000727">
    <property type="entry name" value="T_SNARE_dom"/>
</dbReference>
<dbReference type="AlphaFoldDB" id="R0KLH8"/>
<accession>R0KLH8</accession>
<evidence type="ECO:0000259" key="2">
    <source>
        <dbReference type="PROSITE" id="PS50192"/>
    </source>
</evidence>
<name>R0KLH8_NOSB1</name>
<dbReference type="PROSITE" id="PS50192">
    <property type="entry name" value="T_SNARE"/>
    <property type="match status" value="1"/>
</dbReference>